<feature type="region of interest" description="Disordered" evidence="1">
    <location>
        <begin position="29"/>
        <end position="49"/>
    </location>
</feature>
<feature type="non-terminal residue" evidence="2">
    <location>
        <position position="49"/>
    </location>
</feature>
<dbReference type="EMBL" id="LAZR01017515">
    <property type="protein sequence ID" value="KKM00088.1"/>
    <property type="molecule type" value="Genomic_DNA"/>
</dbReference>
<organism evidence="2">
    <name type="scientific">marine sediment metagenome</name>
    <dbReference type="NCBI Taxonomy" id="412755"/>
    <lineage>
        <taxon>unclassified sequences</taxon>
        <taxon>metagenomes</taxon>
        <taxon>ecological metagenomes</taxon>
    </lineage>
</organism>
<dbReference type="AlphaFoldDB" id="A0A0F9JMB7"/>
<comment type="caution">
    <text evidence="2">The sequence shown here is derived from an EMBL/GenBank/DDBJ whole genome shotgun (WGS) entry which is preliminary data.</text>
</comment>
<sequence length="49" mass="5325">MTEQKPPAHRQPGAKLHIREGEAVVLSTPEGEVLVRHGGKAKGRGRRTT</sequence>
<feature type="compositionally biased region" description="Basic residues" evidence="1">
    <location>
        <begin position="37"/>
        <end position="49"/>
    </location>
</feature>
<proteinExistence type="predicted"/>
<evidence type="ECO:0000256" key="1">
    <source>
        <dbReference type="SAM" id="MobiDB-lite"/>
    </source>
</evidence>
<reference evidence="2" key="1">
    <citation type="journal article" date="2015" name="Nature">
        <title>Complex archaea that bridge the gap between prokaryotes and eukaryotes.</title>
        <authorList>
            <person name="Spang A."/>
            <person name="Saw J.H."/>
            <person name="Jorgensen S.L."/>
            <person name="Zaremba-Niedzwiedzka K."/>
            <person name="Martijn J."/>
            <person name="Lind A.E."/>
            <person name="van Eijk R."/>
            <person name="Schleper C."/>
            <person name="Guy L."/>
            <person name="Ettema T.J."/>
        </authorList>
    </citation>
    <scope>NUCLEOTIDE SEQUENCE</scope>
</reference>
<accession>A0A0F9JMB7</accession>
<gene>
    <name evidence="2" type="ORF">LCGC14_1807860</name>
</gene>
<evidence type="ECO:0000313" key="2">
    <source>
        <dbReference type="EMBL" id="KKM00088.1"/>
    </source>
</evidence>
<name>A0A0F9JMB7_9ZZZZ</name>
<protein>
    <submittedName>
        <fullName evidence="2">Uncharacterized protein</fullName>
    </submittedName>
</protein>